<feature type="transmembrane region" description="Helical" evidence="1">
    <location>
        <begin position="292"/>
        <end position="315"/>
    </location>
</feature>
<feature type="transmembrane region" description="Helical" evidence="1">
    <location>
        <begin position="321"/>
        <end position="339"/>
    </location>
</feature>
<evidence type="ECO:0000256" key="1">
    <source>
        <dbReference type="SAM" id="Phobius"/>
    </source>
</evidence>
<reference evidence="2 3" key="1">
    <citation type="journal article" date="2013" name="ISME J.">
        <title>By their genes ye shall know them: genomic signatures of predatory bacteria.</title>
        <authorList>
            <person name="Pasternak Z."/>
            <person name="Pietrokovski S."/>
            <person name="Rotem O."/>
            <person name="Gophna U."/>
            <person name="Lurie-Weinberger M.N."/>
            <person name="Jurkevitch E."/>
        </authorList>
    </citation>
    <scope>NUCLEOTIDE SEQUENCE [LARGE SCALE GENOMIC DNA]</scope>
    <source>
        <strain evidence="2 3">JSS</strain>
    </source>
</reference>
<keyword evidence="1" id="KW-0812">Transmembrane</keyword>
<feature type="transmembrane region" description="Helical" evidence="1">
    <location>
        <begin position="118"/>
        <end position="135"/>
    </location>
</feature>
<feature type="transmembrane region" description="Helical" evidence="1">
    <location>
        <begin position="76"/>
        <end position="98"/>
    </location>
</feature>
<dbReference type="KEGG" id="bex:A11Q_650"/>
<feature type="transmembrane region" description="Helical" evidence="1">
    <location>
        <begin position="195"/>
        <end position="212"/>
    </location>
</feature>
<feature type="transmembrane region" description="Helical" evidence="1">
    <location>
        <begin position="12"/>
        <end position="29"/>
    </location>
</feature>
<dbReference type="PROSITE" id="PS51257">
    <property type="entry name" value="PROKAR_LIPOPROTEIN"/>
    <property type="match status" value="1"/>
</dbReference>
<proteinExistence type="predicted"/>
<organism evidence="2 3">
    <name type="scientific">Pseudobdellovibrio exovorus JSS</name>
    <dbReference type="NCBI Taxonomy" id="1184267"/>
    <lineage>
        <taxon>Bacteria</taxon>
        <taxon>Pseudomonadati</taxon>
        <taxon>Bdellovibrionota</taxon>
        <taxon>Bdellovibrionia</taxon>
        <taxon>Bdellovibrionales</taxon>
        <taxon>Pseudobdellovibrionaceae</taxon>
        <taxon>Pseudobdellovibrio</taxon>
    </lineage>
</organism>
<dbReference type="STRING" id="1184267.A11Q_650"/>
<feature type="transmembrane region" description="Helical" evidence="1">
    <location>
        <begin position="351"/>
        <end position="373"/>
    </location>
</feature>
<dbReference type="AlphaFoldDB" id="M4V8U5"/>
<accession>M4V8U5</accession>
<dbReference type="Proteomes" id="UP000012040">
    <property type="component" value="Chromosome"/>
</dbReference>
<keyword evidence="1" id="KW-1133">Transmembrane helix</keyword>
<feature type="transmembrane region" description="Helical" evidence="1">
    <location>
        <begin position="41"/>
        <end position="64"/>
    </location>
</feature>
<keyword evidence="1" id="KW-0472">Membrane</keyword>
<dbReference type="PATRIC" id="fig|1184267.3.peg.660"/>
<protein>
    <submittedName>
        <fullName evidence="2">Uncharacterized protein</fullName>
    </submittedName>
</protein>
<feature type="transmembrane region" description="Helical" evidence="1">
    <location>
        <begin position="250"/>
        <end position="271"/>
    </location>
</feature>
<name>M4V8U5_9BACT</name>
<evidence type="ECO:0000313" key="3">
    <source>
        <dbReference type="Proteomes" id="UP000012040"/>
    </source>
</evidence>
<evidence type="ECO:0000313" key="2">
    <source>
        <dbReference type="EMBL" id="AGH94870.1"/>
    </source>
</evidence>
<dbReference type="HOGENOM" id="CLU_659982_0_0_7"/>
<dbReference type="EMBL" id="CP003537">
    <property type="protein sequence ID" value="AGH94870.1"/>
    <property type="molecule type" value="Genomic_DNA"/>
</dbReference>
<feature type="transmembrane region" description="Helical" evidence="1">
    <location>
        <begin position="155"/>
        <end position="175"/>
    </location>
</feature>
<feature type="transmembrane region" description="Helical" evidence="1">
    <location>
        <begin position="385"/>
        <end position="408"/>
    </location>
</feature>
<gene>
    <name evidence="2" type="ORF">A11Q_650</name>
</gene>
<dbReference type="RefSeq" id="WP_015469360.1">
    <property type="nucleotide sequence ID" value="NC_020813.1"/>
</dbReference>
<keyword evidence="3" id="KW-1185">Reference proteome</keyword>
<sequence>MEISLHRLYRNLPFIWTLLGCLLAFILLVRTFTGYSSNIEILHTFINVVLSCGLFIVGVPALSMMNSYQKDSPPNLKLVTTIIFLQSILFIGVCFYPFLYHHYTYFGLEQAPEQGQLFFLLLQLGSIVSSALIIVEQRAHQSSQSLIEKIPSVLLTSLIGIGLCLFVLQSTQFFWGSTNNLYAITLPAKDFLDQMFLISVFTTVFLRLLVASKLDSSKPLLIICVVSGLCMLTGFQSITEASDRSQLLYLLNQFFLSVGLAGYITSLGTILNYRWRNHALLIISRGEWAAHMILLLALVLVCITSVGSGKILLTSGMFENFKTSIITLAVPLIYLNVYVRQKPSVSSFFSASQVFAWCGLIVLGGSIMIITPFGGSLNMIQHASFHSYFAFIISGLFMLLISFFFLIWDRILDEAI</sequence>
<feature type="transmembrane region" description="Helical" evidence="1">
    <location>
        <begin position="219"/>
        <end position="238"/>
    </location>
</feature>